<feature type="region of interest" description="Disordered" evidence="1">
    <location>
        <begin position="180"/>
        <end position="210"/>
    </location>
</feature>
<feature type="compositionally biased region" description="Basic and acidic residues" evidence="1">
    <location>
        <begin position="195"/>
        <end position="210"/>
    </location>
</feature>
<evidence type="ECO:0000313" key="2">
    <source>
        <dbReference type="EMBL" id="GCE09522.1"/>
    </source>
</evidence>
<proteinExistence type="predicted"/>
<dbReference type="RefSeq" id="WP_126602035.1">
    <property type="nucleotide sequence ID" value="NZ_BIFQ01000002.1"/>
</dbReference>
<protein>
    <recommendedName>
        <fullName evidence="4">Relaxase/mobilization nuclease domain-containing protein</fullName>
    </recommendedName>
</protein>
<name>A0A401ZRU3_9CHLR</name>
<dbReference type="EMBL" id="BIFQ01000002">
    <property type="protein sequence ID" value="GCE09522.1"/>
    <property type="molecule type" value="Genomic_DNA"/>
</dbReference>
<reference evidence="3" key="1">
    <citation type="submission" date="2018-12" db="EMBL/GenBank/DDBJ databases">
        <title>Tengunoibacter tsumagoiensis gen. nov., sp. nov., Dictyobacter kobayashii sp. nov., D. alpinus sp. nov., and D. joshuensis sp. nov. and description of Dictyobacteraceae fam. nov. within the order Ktedonobacterales isolated from Tengu-no-mugimeshi.</title>
        <authorList>
            <person name="Wang C.M."/>
            <person name="Zheng Y."/>
            <person name="Sakai Y."/>
            <person name="Toyoda A."/>
            <person name="Minakuchi Y."/>
            <person name="Abe K."/>
            <person name="Yokota A."/>
            <person name="Yabe S."/>
        </authorList>
    </citation>
    <scope>NUCLEOTIDE SEQUENCE [LARGE SCALE GENOMIC DNA]</scope>
    <source>
        <strain evidence="3">S-27</strain>
    </source>
</reference>
<sequence>MIAKGTGFVKGKKQVAGKKLAYHLKYLQYRPRGSEETREQRFFFGAVEDHVDRKDIQEEIMAHTSRAVSYHRFVLSPSQEEPILDWMEWTRAVMRDLEHYKGQALHWYAIHHTNTDDPHIHVVLAGSGEDYQSGQPSPVKMLTKDKSPGGRDDWEFLRARGREHSEYEHYQHLQATLQKLDREDPLIHPMQRSALTRDAERSHTQKGWER</sequence>
<organism evidence="2 3">
    <name type="scientific">Dictyobacter aurantiacus</name>
    <dbReference type="NCBI Taxonomy" id="1936993"/>
    <lineage>
        <taxon>Bacteria</taxon>
        <taxon>Bacillati</taxon>
        <taxon>Chloroflexota</taxon>
        <taxon>Ktedonobacteria</taxon>
        <taxon>Ktedonobacterales</taxon>
        <taxon>Dictyobacteraceae</taxon>
        <taxon>Dictyobacter</taxon>
    </lineage>
</organism>
<evidence type="ECO:0000313" key="3">
    <source>
        <dbReference type="Proteomes" id="UP000287224"/>
    </source>
</evidence>
<accession>A0A401ZRU3</accession>
<evidence type="ECO:0008006" key="4">
    <source>
        <dbReference type="Google" id="ProtNLM"/>
    </source>
</evidence>
<dbReference type="Proteomes" id="UP000287224">
    <property type="component" value="Unassembled WGS sequence"/>
</dbReference>
<gene>
    <name evidence="2" type="ORF">KDAU_68510</name>
</gene>
<dbReference type="AlphaFoldDB" id="A0A401ZRU3"/>
<keyword evidence="3" id="KW-1185">Reference proteome</keyword>
<comment type="caution">
    <text evidence="2">The sequence shown here is derived from an EMBL/GenBank/DDBJ whole genome shotgun (WGS) entry which is preliminary data.</text>
</comment>
<evidence type="ECO:0000256" key="1">
    <source>
        <dbReference type="SAM" id="MobiDB-lite"/>
    </source>
</evidence>
<dbReference type="OrthoDB" id="9809969at2"/>